<dbReference type="Pfam" id="PF13616">
    <property type="entry name" value="Rotamase_3"/>
    <property type="match status" value="1"/>
</dbReference>
<dbReference type="InterPro" id="IPR046357">
    <property type="entry name" value="PPIase_dom_sf"/>
</dbReference>
<organism evidence="8 9">
    <name type="scientific">Sorangium cellulosum</name>
    <name type="common">Polyangium cellulosum</name>
    <dbReference type="NCBI Taxonomy" id="56"/>
    <lineage>
        <taxon>Bacteria</taxon>
        <taxon>Pseudomonadati</taxon>
        <taxon>Myxococcota</taxon>
        <taxon>Polyangia</taxon>
        <taxon>Polyangiales</taxon>
        <taxon>Polyangiaceae</taxon>
        <taxon>Sorangium</taxon>
    </lineage>
</organism>
<evidence type="ECO:0000259" key="7">
    <source>
        <dbReference type="PROSITE" id="PS50198"/>
    </source>
</evidence>
<keyword evidence="4 5" id="KW-0413">Isomerase</keyword>
<protein>
    <recommendedName>
        <fullName evidence="2">peptidylprolyl isomerase</fullName>
        <ecNumber evidence="2">5.2.1.8</ecNumber>
    </recommendedName>
</protein>
<feature type="domain" description="PpiC" evidence="7">
    <location>
        <begin position="68"/>
        <end position="175"/>
    </location>
</feature>
<dbReference type="Proteomes" id="UP000075420">
    <property type="component" value="Unassembled WGS sequence"/>
</dbReference>
<evidence type="ECO:0000256" key="4">
    <source>
        <dbReference type="ARBA" id="ARBA00023235"/>
    </source>
</evidence>
<proteinExistence type="predicted"/>
<evidence type="ECO:0000256" key="2">
    <source>
        <dbReference type="ARBA" id="ARBA00013194"/>
    </source>
</evidence>
<dbReference type="GO" id="GO:0003755">
    <property type="term" value="F:peptidyl-prolyl cis-trans isomerase activity"/>
    <property type="evidence" value="ECO:0007669"/>
    <property type="project" value="UniProtKB-KW"/>
</dbReference>
<dbReference type="InterPro" id="IPR051370">
    <property type="entry name" value="PPIase_Pin1"/>
</dbReference>
<dbReference type="SUPFAM" id="SSF54534">
    <property type="entry name" value="FKBP-like"/>
    <property type="match status" value="1"/>
</dbReference>
<comment type="caution">
    <text evidence="8">The sequence shown here is derived from an EMBL/GenBank/DDBJ whole genome shotgun (WGS) entry which is preliminary data.</text>
</comment>
<evidence type="ECO:0000256" key="1">
    <source>
        <dbReference type="ARBA" id="ARBA00000971"/>
    </source>
</evidence>
<evidence type="ECO:0000313" key="8">
    <source>
        <dbReference type="EMBL" id="KYF52997.1"/>
    </source>
</evidence>
<reference evidence="8 9" key="1">
    <citation type="submission" date="2014-02" db="EMBL/GenBank/DDBJ databases">
        <title>The small core and large imbalanced accessory genome model reveals a collaborative survival strategy of Sorangium cellulosum strains in nature.</title>
        <authorList>
            <person name="Han K."/>
            <person name="Peng R."/>
            <person name="Blom J."/>
            <person name="Li Y.-Z."/>
        </authorList>
    </citation>
    <scope>NUCLEOTIDE SEQUENCE [LARGE SCALE GENOMIC DNA]</scope>
    <source>
        <strain evidence="8 9">So0157-25</strain>
    </source>
</reference>
<dbReference type="GO" id="GO:0005829">
    <property type="term" value="C:cytosol"/>
    <property type="evidence" value="ECO:0007669"/>
    <property type="project" value="TreeGrafter"/>
</dbReference>
<keyword evidence="6" id="KW-0732">Signal</keyword>
<evidence type="ECO:0000256" key="5">
    <source>
        <dbReference type="PROSITE-ProRule" id="PRU00278"/>
    </source>
</evidence>
<keyword evidence="3 5" id="KW-0697">Rotamase</keyword>
<name>A0A150PBF0_SORCE</name>
<evidence type="ECO:0000256" key="6">
    <source>
        <dbReference type="SAM" id="SignalP"/>
    </source>
</evidence>
<feature type="chain" id="PRO_5007565819" description="peptidylprolyl isomerase" evidence="6">
    <location>
        <begin position="28"/>
        <end position="175"/>
    </location>
</feature>
<feature type="signal peptide" evidence="6">
    <location>
        <begin position="1"/>
        <end position="27"/>
    </location>
</feature>
<gene>
    <name evidence="8" type="ORF">BE08_21660</name>
</gene>
<dbReference type="PANTHER" id="PTHR10657:SF4">
    <property type="entry name" value="PEPTIDYL-PROLYL CIS-TRANS ISOMERASE-RELATED"/>
    <property type="match status" value="1"/>
</dbReference>
<accession>A0A150PBF0</accession>
<dbReference type="PANTHER" id="PTHR10657">
    <property type="entry name" value="PEPTIDYL-PROLYL CIS-TRANS ISOMERASE"/>
    <property type="match status" value="1"/>
</dbReference>
<dbReference type="Gene3D" id="3.10.50.40">
    <property type="match status" value="1"/>
</dbReference>
<evidence type="ECO:0000313" key="9">
    <source>
        <dbReference type="Proteomes" id="UP000075420"/>
    </source>
</evidence>
<dbReference type="EMBL" id="JELY01002309">
    <property type="protein sequence ID" value="KYF52997.1"/>
    <property type="molecule type" value="Genomic_DNA"/>
</dbReference>
<dbReference type="EC" id="5.2.1.8" evidence="2"/>
<comment type="catalytic activity">
    <reaction evidence="1">
        <text>[protein]-peptidylproline (omega=180) = [protein]-peptidylproline (omega=0)</text>
        <dbReference type="Rhea" id="RHEA:16237"/>
        <dbReference type="Rhea" id="RHEA-COMP:10747"/>
        <dbReference type="Rhea" id="RHEA-COMP:10748"/>
        <dbReference type="ChEBI" id="CHEBI:83833"/>
        <dbReference type="ChEBI" id="CHEBI:83834"/>
        <dbReference type="EC" id="5.2.1.8"/>
    </reaction>
</comment>
<dbReference type="InterPro" id="IPR000297">
    <property type="entry name" value="PPIase_PpiC"/>
</dbReference>
<dbReference type="PROSITE" id="PS50198">
    <property type="entry name" value="PPIC_PPIASE_2"/>
    <property type="match status" value="1"/>
</dbReference>
<sequence>MRSPDLRAVLIHALSACSPLALLCATACGTLATSPSWVGGGLAVAAPIRAAEEDAAIERERALVASQPKQIGARHILVMHDGSKSKPEGVRRTREEGRARAQEALLKIRGGAAFEQAVAEYSDEPGAAERGGDLGVFERGVMVKGFSDVAFALKVGEVSEVVETPFGFHIIQRTE</sequence>
<dbReference type="AlphaFoldDB" id="A0A150PBF0"/>
<evidence type="ECO:0000256" key="3">
    <source>
        <dbReference type="ARBA" id="ARBA00023110"/>
    </source>
</evidence>